<accession>A0A2P5FZE0</accession>
<proteinExistence type="predicted"/>
<feature type="compositionally biased region" description="Polar residues" evidence="1">
    <location>
        <begin position="53"/>
        <end position="64"/>
    </location>
</feature>
<reference evidence="3" key="1">
    <citation type="submission" date="2016-06" db="EMBL/GenBank/DDBJ databases">
        <title>Parallel loss of symbiosis genes in relatives of nitrogen-fixing non-legume Parasponia.</title>
        <authorList>
            <person name="Van Velzen R."/>
            <person name="Holmer R."/>
            <person name="Bu F."/>
            <person name="Rutten L."/>
            <person name="Van Zeijl A."/>
            <person name="Liu W."/>
            <person name="Santuari L."/>
            <person name="Cao Q."/>
            <person name="Sharma T."/>
            <person name="Shen D."/>
            <person name="Roswanjaya Y."/>
            <person name="Wardhani T."/>
            <person name="Kalhor M.S."/>
            <person name="Jansen J."/>
            <person name="Van den Hoogen J."/>
            <person name="Gungor B."/>
            <person name="Hartog M."/>
            <person name="Hontelez J."/>
            <person name="Verver J."/>
            <person name="Yang W.-C."/>
            <person name="Schijlen E."/>
            <person name="Repin R."/>
            <person name="Schilthuizen M."/>
            <person name="Schranz E."/>
            <person name="Heidstra R."/>
            <person name="Miyata K."/>
            <person name="Fedorova E."/>
            <person name="Kohlen W."/>
            <person name="Bisseling T."/>
            <person name="Smit S."/>
            <person name="Geurts R."/>
        </authorList>
    </citation>
    <scope>NUCLEOTIDE SEQUENCE [LARGE SCALE GENOMIC DNA]</scope>
    <source>
        <strain evidence="3">cv. RG33-2</strain>
    </source>
</reference>
<dbReference type="EMBL" id="JXTC01000003">
    <property type="protein sequence ID" value="POO03152.1"/>
    <property type="molecule type" value="Genomic_DNA"/>
</dbReference>
<protein>
    <submittedName>
        <fullName evidence="2">Uncharacterized protein</fullName>
    </submittedName>
</protein>
<feature type="region of interest" description="Disordered" evidence="1">
    <location>
        <begin position="45"/>
        <end position="64"/>
    </location>
</feature>
<name>A0A2P5FZE0_TREOI</name>
<dbReference type="OrthoDB" id="10329905at2759"/>
<keyword evidence="3" id="KW-1185">Reference proteome</keyword>
<dbReference type="AlphaFoldDB" id="A0A2P5FZE0"/>
<organism evidence="2 3">
    <name type="scientific">Trema orientale</name>
    <name type="common">Charcoal tree</name>
    <name type="synonym">Celtis orientalis</name>
    <dbReference type="NCBI Taxonomy" id="63057"/>
    <lineage>
        <taxon>Eukaryota</taxon>
        <taxon>Viridiplantae</taxon>
        <taxon>Streptophyta</taxon>
        <taxon>Embryophyta</taxon>
        <taxon>Tracheophyta</taxon>
        <taxon>Spermatophyta</taxon>
        <taxon>Magnoliopsida</taxon>
        <taxon>eudicotyledons</taxon>
        <taxon>Gunneridae</taxon>
        <taxon>Pentapetalae</taxon>
        <taxon>rosids</taxon>
        <taxon>fabids</taxon>
        <taxon>Rosales</taxon>
        <taxon>Cannabaceae</taxon>
        <taxon>Trema</taxon>
    </lineage>
</organism>
<dbReference type="Proteomes" id="UP000237000">
    <property type="component" value="Unassembled WGS sequence"/>
</dbReference>
<feature type="non-terminal residue" evidence="2">
    <location>
        <position position="1"/>
    </location>
</feature>
<comment type="caution">
    <text evidence="2">The sequence shown here is derived from an EMBL/GenBank/DDBJ whole genome shotgun (WGS) entry which is preliminary data.</text>
</comment>
<gene>
    <name evidence="2" type="ORF">TorRG33x02_012130</name>
</gene>
<evidence type="ECO:0000313" key="3">
    <source>
        <dbReference type="Proteomes" id="UP000237000"/>
    </source>
</evidence>
<evidence type="ECO:0000256" key="1">
    <source>
        <dbReference type="SAM" id="MobiDB-lite"/>
    </source>
</evidence>
<evidence type="ECO:0000313" key="2">
    <source>
        <dbReference type="EMBL" id="POO03152.1"/>
    </source>
</evidence>
<dbReference type="InParanoid" id="A0A2P5FZE0"/>
<sequence length="97" mass="10880">GFLSRVQQNSRRQEQPARVEENPIILIAFTVRDLIQEVFGSDQGTARTRIGSGRSTNLQSATSRSKVERYSEQVKRAAEGIKIVLYNSADANLKIMQ</sequence>